<organism evidence="1 2">
    <name type="scientific">Flexivirga caeni</name>
    <dbReference type="NCBI Taxonomy" id="2294115"/>
    <lineage>
        <taxon>Bacteria</taxon>
        <taxon>Bacillati</taxon>
        <taxon>Actinomycetota</taxon>
        <taxon>Actinomycetes</taxon>
        <taxon>Micrococcales</taxon>
        <taxon>Dermacoccaceae</taxon>
        <taxon>Flexivirga</taxon>
    </lineage>
</organism>
<protein>
    <submittedName>
        <fullName evidence="1">Uncharacterized protein</fullName>
    </submittedName>
</protein>
<keyword evidence="2" id="KW-1185">Reference proteome</keyword>
<name>A0A3M9LWR5_9MICO</name>
<gene>
    <name evidence="1" type="ORF">EFY87_19725</name>
</gene>
<proteinExistence type="predicted"/>
<sequence length="62" mass="6878">MWLVIAVLLAVDLCLSFGFLPSQFHLDQRSGQAWCIRPITQVTSDAQVVLTSATRTSRTQSL</sequence>
<accession>A0A3M9LWR5</accession>
<dbReference type="AlphaFoldDB" id="A0A3M9LWR5"/>
<evidence type="ECO:0000313" key="2">
    <source>
        <dbReference type="Proteomes" id="UP000271678"/>
    </source>
</evidence>
<dbReference type="Proteomes" id="UP000271678">
    <property type="component" value="Unassembled WGS sequence"/>
</dbReference>
<reference evidence="1 2" key="1">
    <citation type="submission" date="2018-11" db="EMBL/GenBank/DDBJ databases">
        <title>Draft genome of Simplicispira Flexivirga sp. BO-16.</title>
        <authorList>
            <person name="Im W.T."/>
        </authorList>
    </citation>
    <scope>NUCLEOTIDE SEQUENCE [LARGE SCALE GENOMIC DNA]</scope>
    <source>
        <strain evidence="1 2">BO-16</strain>
    </source>
</reference>
<comment type="caution">
    <text evidence="1">The sequence shown here is derived from an EMBL/GenBank/DDBJ whole genome shotgun (WGS) entry which is preliminary data.</text>
</comment>
<dbReference type="EMBL" id="RJJQ01000035">
    <property type="protein sequence ID" value="RNI17023.1"/>
    <property type="molecule type" value="Genomic_DNA"/>
</dbReference>
<evidence type="ECO:0000313" key="1">
    <source>
        <dbReference type="EMBL" id="RNI17023.1"/>
    </source>
</evidence>